<name>A0ABV5R2D3_9ACTN</name>
<dbReference type="PANTHER" id="PTHR32027">
    <property type="entry name" value="CYTOSINE DEAMINASE"/>
    <property type="match status" value="1"/>
</dbReference>
<proteinExistence type="predicted"/>
<dbReference type="InterPro" id="IPR013108">
    <property type="entry name" value="Amidohydro_3"/>
</dbReference>
<dbReference type="EMBL" id="JBHMCG010000024">
    <property type="protein sequence ID" value="MFB9571892.1"/>
    <property type="molecule type" value="Genomic_DNA"/>
</dbReference>
<sequence length="414" mass="43878">MPAELDLLIRGGRVHGRDGLVDVHIRDGKVTAVVPNDSDAARAAEAAAPEVLDAGGGLVSRSFTEPHYHPDKAYSRALAPAGARDGFERARLVKAGFTPEDVAERATRALRLASANGVTRLRANVDVDSVAGLRGLAGVLTARERVAHLMDVEIVAFPQEGLARDPESRSLLVEALRSGADLIGSWPNVEDGIEAQKANVREIFDLAERFDVDVDIHADCMIDPAETMLEYIAQETIRRGYQGRVLASHCCGLEVYEDADAARVVAAVAEADVRIVVVPLNLVDGGPRGLSRPMELMAAGVVVAAGSDNMNDGWYALGTLDPLDRAQMTFFGAGFHDEGAVDTVWDMVCGQSAAVLGGRPGDIAVGENADLVLLDAPDRATAIANMPSARTTLKRGRVVSRRNTAGHTAELVAT</sequence>
<dbReference type="Proteomes" id="UP001589710">
    <property type="component" value="Unassembled WGS sequence"/>
</dbReference>
<organism evidence="2 3">
    <name type="scientific">Streptomyces yanii</name>
    <dbReference type="NCBI Taxonomy" id="78510"/>
    <lineage>
        <taxon>Bacteria</taxon>
        <taxon>Bacillati</taxon>
        <taxon>Actinomycetota</taxon>
        <taxon>Actinomycetes</taxon>
        <taxon>Kitasatosporales</taxon>
        <taxon>Streptomycetaceae</taxon>
        <taxon>Streptomyces</taxon>
    </lineage>
</organism>
<dbReference type="InterPro" id="IPR011059">
    <property type="entry name" value="Metal-dep_hydrolase_composite"/>
</dbReference>
<evidence type="ECO:0000313" key="3">
    <source>
        <dbReference type="Proteomes" id="UP001589710"/>
    </source>
</evidence>
<gene>
    <name evidence="2" type="ORF">ACFFTL_05945</name>
</gene>
<evidence type="ECO:0000259" key="1">
    <source>
        <dbReference type="Pfam" id="PF07969"/>
    </source>
</evidence>
<dbReference type="PANTHER" id="PTHR32027:SF9">
    <property type="entry name" value="BLL3847 PROTEIN"/>
    <property type="match status" value="1"/>
</dbReference>
<accession>A0ABV5R2D3</accession>
<reference evidence="2 3" key="1">
    <citation type="submission" date="2024-09" db="EMBL/GenBank/DDBJ databases">
        <authorList>
            <person name="Sun Q."/>
            <person name="Mori K."/>
        </authorList>
    </citation>
    <scope>NUCLEOTIDE SEQUENCE [LARGE SCALE GENOMIC DNA]</scope>
    <source>
        <strain evidence="2 3">JCM 3331</strain>
    </source>
</reference>
<dbReference type="InterPro" id="IPR052349">
    <property type="entry name" value="Metallo-hydrolase_Enzymes"/>
</dbReference>
<dbReference type="Gene3D" id="3.20.20.140">
    <property type="entry name" value="Metal-dependent hydrolases"/>
    <property type="match status" value="1"/>
</dbReference>
<feature type="domain" description="Amidohydrolase 3" evidence="1">
    <location>
        <begin position="98"/>
        <end position="399"/>
    </location>
</feature>
<dbReference type="Pfam" id="PF07969">
    <property type="entry name" value="Amidohydro_3"/>
    <property type="match status" value="1"/>
</dbReference>
<dbReference type="SUPFAM" id="SSF51338">
    <property type="entry name" value="Composite domain of metallo-dependent hydrolases"/>
    <property type="match status" value="1"/>
</dbReference>
<comment type="caution">
    <text evidence="2">The sequence shown here is derived from an EMBL/GenBank/DDBJ whole genome shotgun (WGS) entry which is preliminary data.</text>
</comment>
<dbReference type="InterPro" id="IPR032466">
    <property type="entry name" value="Metal_Hydrolase"/>
</dbReference>
<dbReference type="Gene3D" id="2.30.40.10">
    <property type="entry name" value="Urease, subunit C, domain 1"/>
    <property type="match status" value="1"/>
</dbReference>
<evidence type="ECO:0000313" key="2">
    <source>
        <dbReference type="EMBL" id="MFB9571892.1"/>
    </source>
</evidence>
<dbReference type="RefSeq" id="WP_345516184.1">
    <property type="nucleotide sequence ID" value="NZ_BAAAXD010000035.1"/>
</dbReference>
<keyword evidence="3" id="KW-1185">Reference proteome</keyword>
<protein>
    <submittedName>
        <fullName evidence="2">Amidohydrolase family protein</fullName>
    </submittedName>
</protein>
<dbReference type="SUPFAM" id="SSF51556">
    <property type="entry name" value="Metallo-dependent hydrolases"/>
    <property type="match status" value="1"/>
</dbReference>